<sequence>MKFKFHSPTVSNFSDHHSFHFRGISTNPHCPSPSQSGTSISPTYDLSRRYYLPHPHSHQQQQQHHHLQHQGYLHQQQQLQQQQHLEVESGLGCNLINQDRSMLLLQPQASYDAGGSALPGSHFTSGTYSNTMTSQSAMADINILAASFSLPMHDFQPDVTSYSGDDLSPDHFSPGYDNSQSSGMSFDQVHQQQQQVAGSDYIDTYSFETSYIHQREPTKHSSYASTSTPTTTNSINLNNNNSTTTANNNSMNSSNTTITSSHRAICTSASMFVDTATIDKYTSATSHSMVEDVYAPVFPSHEPDFYTQQQRYLDSTAKAHFAMDASKVYAKHPFSESSTQDLVFPQTSLSYSDLEQKPTNLYGHAAYDVSNTGPYCPEGPSIYQQYHPAFYGGQGTHCSTGMPFSAPGVPHGAAYRSDLSLPMSAHHSTHLHHPHRRTSLTIPTPACADSLELQKYQLHSPGTPPTPHNRSPPLRDGSQPVKESLLCAVCGDNAACQHYGVRTCEGCKGFFKRTVQKNAKYVCLADKNCPVDKRRRNRCQFCRFQKCLAVGMVKEVVRTDGLKGRRGRLPSKPKSPQESPPSPPVSLITGLVRAHVDTCPDIPNLDYSQFQLSKPDEPACRHEDSVKVFYNILLQSMDVLRAWTEKIPGFTDLHKDDQELLFQSASLELFVLKAAYRVQPNDEKIIFENGQVFHRLQCMKTFGQWINSIVEFGLSLHRMGLDISSLACMSALAMITLRHGLREPEKMEELQMKIIDCLRDHCTYNSEAQRKPHFFSRILSKIAELRTLSREGLNCMTEVVKFDDATSAPAVIQNYISNQLPF</sequence>
<evidence type="ECO:0000256" key="4">
    <source>
        <dbReference type="ARBA" id="ARBA00022833"/>
    </source>
</evidence>
<dbReference type="PRINTS" id="PR00398">
    <property type="entry name" value="STRDHORMONER"/>
</dbReference>
<evidence type="ECO:0000259" key="12">
    <source>
        <dbReference type="PROSITE" id="PS51843"/>
    </source>
</evidence>
<dbReference type="InterPro" id="IPR013088">
    <property type="entry name" value="Znf_NHR/GATA"/>
</dbReference>
<evidence type="ECO:0000313" key="14">
    <source>
        <dbReference type="Proteomes" id="UP000678393"/>
    </source>
</evidence>
<dbReference type="Pfam" id="PF00105">
    <property type="entry name" value="zf-C4"/>
    <property type="match status" value="1"/>
</dbReference>
<dbReference type="InterPro" id="IPR001628">
    <property type="entry name" value="Znf_hrmn_rcpt"/>
</dbReference>
<feature type="region of interest" description="Disordered" evidence="10">
    <location>
        <begin position="561"/>
        <end position="584"/>
    </location>
</feature>
<keyword evidence="6" id="KW-0238">DNA-binding</keyword>
<dbReference type="GO" id="GO:0000978">
    <property type="term" value="F:RNA polymerase II cis-regulatory region sequence-specific DNA binding"/>
    <property type="evidence" value="ECO:0007669"/>
    <property type="project" value="TreeGrafter"/>
</dbReference>
<dbReference type="EMBL" id="CAJHNH020000756">
    <property type="protein sequence ID" value="CAG5119677.1"/>
    <property type="molecule type" value="Genomic_DNA"/>
</dbReference>
<protein>
    <recommendedName>
        <fullName evidence="15">Nuclear receptor subfamily 4 group A member 2</fullName>
    </recommendedName>
</protein>
<dbReference type="FunFam" id="3.30.50.10:FF:000009">
    <property type="entry name" value="nuclear receptor subfamily 4 group A member 2"/>
    <property type="match status" value="1"/>
</dbReference>
<dbReference type="SUPFAM" id="SSF57716">
    <property type="entry name" value="Glucocorticoid receptor-like (DNA-binding domain)"/>
    <property type="match status" value="1"/>
</dbReference>
<dbReference type="CDD" id="cd06969">
    <property type="entry name" value="NR_DBD_NGFI-B"/>
    <property type="match status" value="1"/>
</dbReference>
<feature type="domain" description="NR LBD" evidence="12">
    <location>
        <begin position="583"/>
        <end position="818"/>
    </location>
</feature>
<evidence type="ECO:0000256" key="2">
    <source>
        <dbReference type="ARBA" id="ARBA00022723"/>
    </source>
</evidence>
<dbReference type="GO" id="GO:0005667">
    <property type="term" value="C:transcription regulator complex"/>
    <property type="evidence" value="ECO:0007669"/>
    <property type="project" value="TreeGrafter"/>
</dbReference>
<keyword evidence="4" id="KW-0862">Zinc</keyword>
<evidence type="ECO:0000256" key="9">
    <source>
        <dbReference type="ARBA" id="ARBA00023242"/>
    </source>
</evidence>
<keyword evidence="3" id="KW-0863">Zinc-finger</keyword>
<keyword evidence="7" id="KW-0804">Transcription</keyword>
<dbReference type="Proteomes" id="UP000678393">
    <property type="component" value="Unassembled WGS sequence"/>
</dbReference>
<dbReference type="PRINTS" id="PR00047">
    <property type="entry name" value="STROIDFINGER"/>
</dbReference>
<dbReference type="Pfam" id="PF00104">
    <property type="entry name" value="Hormone_recep"/>
    <property type="match status" value="1"/>
</dbReference>
<evidence type="ECO:0000259" key="11">
    <source>
        <dbReference type="PROSITE" id="PS51030"/>
    </source>
</evidence>
<dbReference type="PROSITE" id="PS51843">
    <property type="entry name" value="NR_LBD"/>
    <property type="match status" value="1"/>
</dbReference>
<name>A0A8S3YR03_9EUPU</name>
<feature type="region of interest" description="Disordered" evidence="10">
    <location>
        <begin position="216"/>
        <end position="239"/>
    </location>
</feature>
<feature type="region of interest" description="Disordered" evidence="10">
    <location>
        <begin position="24"/>
        <end position="43"/>
    </location>
</feature>
<evidence type="ECO:0000256" key="6">
    <source>
        <dbReference type="ARBA" id="ARBA00023125"/>
    </source>
</evidence>
<dbReference type="PANTHER" id="PTHR24085:SF4">
    <property type="entry name" value="NUCLEAR HORMONE RECEPTOR HR38-RELATED"/>
    <property type="match status" value="1"/>
</dbReference>
<feature type="compositionally biased region" description="Low complexity" evidence="10">
    <location>
        <begin position="221"/>
        <end position="239"/>
    </location>
</feature>
<evidence type="ECO:0000256" key="7">
    <source>
        <dbReference type="ARBA" id="ARBA00023163"/>
    </source>
</evidence>
<dbReference type="Gene3D" id="1.10.565.10">
    <property type="entry name" value="Retinoid X Receptor"/>
    <property type="match status" value="1"/>
</dbReference>
<evidence type="ECO:0000256" key="8">
    <source>
        <dbReference type="ARBA" id="ARBA00023170"/>
    </source>
</evidence>
<keyword evidence="5" id="KW-0805">Transcription regulation</keyword>
<dbReference type="GO" id="GO:0008270">
    <property type="term" value="F:zinc ion binding"/>
    <property type="evidence" value="ECO:0007669"/>
    <property type="project" value="UniProtKB-KW"/>
</dbReference>
<dbReference type="GO" id="GO:0005634">
    <property type="term" value="C:nucleus"/>
    <property type="evidence" value="ECO:0007669"/>
    <property type="project" value="UniProtKB-SubCell"/>
</dbReference>
<dbReference type="InterPro" id="IPR000536">
    <property type="entry name" value="Nucl_hrmn_rcpt_lig-bd"/>
</dbReference>
<keyword evidence="2" id="KW-0479">Metal-binding</keyword>
<comment type="subcellular location">
    <subcellularLocation>
        <location evidence="1">Nucleus</location>
    </subcellularLocation>
</comment>
<evidence type="ECO:0000313" key="13">
    <source>
        <dbReference type="EMBL" id="CAG5119677.1"/>
    </source>
</evidence>
<reference evidence="13" key="1">
    <citation type="submission" date="2021-04" db="EMBL/GenBank/DDBJ databases">
        <authorList>
            <consortium name="Molecular Ecology Group"/>
        </authorList>
    </citation>
    <scope>NUCLEOTIDE SEQUENCE</scope>
</reference>
<comment type="caution">
    <text evidence="13">The sequence shown here is derived from an EMBL/GenBank/DDBJ whole genome shotgun (WGS) entry which is preliminary data.</text>
</comment>
<accession>A0A8S3YR03</accession>
<dbReference type="SUPFAM" id="SSF48508">
    <property type="entry name" value="Nuclear receptor ligand-binding domain"/>
    <property type="match status" value="1"/>
</dbReference>
<evidence type="ECO:0008006" key="15">
    <source>
        <dbReference type="Google" id="ProtNLM"/>
    </source>
</evidence>
<dbReference type="InterPro" id="IPR001723">
    <property type="entry name" value="Nuclear_hrmn_rcpt"/>
</dbReference>
<evidence type="ECO:0000256" key="3">
    <source>
        <dbReference type="ARBA" id="ARBA00022771"/>
    </source>
</evidence>
<keyword evidence="9" id="KW-0539">Nucleus</keyword>
<feature type="domain" description="Nuclear receptor" evidence="11">
    <location>
        <begin position="484"/>
        <end position="559"/>
    </location>
</feature>
<evidence type="ECO:0000256" key="10">
    <source>
        <dbReference type="SAM" id="MobiDB-lite"/>
    </source>
</evidence>
<keyword evidence="8" id="KW-0675">Receptor</keyword>
<organism evidence="13 14">
    <name type="scientific">Candidula unifasciata</name>
    <dbReference type="NCBI Taxonomy" id="100452"/>
    <lineage>
        <taxon>Eukaryota</taxon>
        <taxon>Metazoa</taxon>
        <taxon>Spiralia</taxon>
        <taxon>Lophotrochozoa</taxon>
        <taxon>Mollusca</taxon>
        <taxon>Gastropoda</taxon>
        <taxon>Heterobranchia</taxon>
        <taxon>Euthyneura</taxon>
        <taxon>Panpulmonata</taxon>
        <taxon>Eupulmonata</taxon>
        <taxon>Stylommatophora</taxon>
        <taxon>Helicina</taxon>
        <taxon>Helicoidea</taxon>
        <taxon>Geomitridae</taxon>
        <taxon>Candidula</taxon>
    </lineage>
</organism>
<dbReference type="PANTHER" id="PTHR24085">
    <property type="entry name" value="NUCLEAR HORMONE RECEPTOR"/>
    <property type="match status" value="1"/>
</dbReference>
<keyword evidence="14" id="KW-1185">Reference proteome</keyword>
<dbReference type="PROSITE" id="PS00031">
    <property type="entry name" value="NUCLEAR_REC_DBD_1"/>
    <property type="match status" value="1"/>
</dbReference>
<dbReference type="GO" id="GO:0004879">
    <property type="term" value="F:nuclear receptor activity"/>
    <property type="evidence" value="ECO:0007669"/>
    <property type="project" value="InterPro"/>
</dbReference>
<dbReference type="InterPro" id="IPR003070">
    <property type="entry name" value="NR4A1-3"/>
</dbReference>
<dbReference type="SMART" id="SM00399">
    <property type="entry name" value="ZnF_C4"/>
    <property type="match status" value="1"/>
</dbReference>
<evidence type="ECO:0000256" key="1">
    <source>
        <dbReference type="ARBA" id="ARBA00004123"/>
    </source>
</evidence>
<evidence type="ECO:0000256" key="5">
    <source>
        <dbReference type="ARBA" id="ARBA00023015"/>
    </source>
</evidence>
<dbReference type="PROSITE" id="PS51030">
    <property type="entry name" value="NUCLEAR_REC_DBD_2"/>
    <property type="match status" value="1"/>
</dbReference>
<dbReference type="SMART" id="SM00430">
    <property type="entry name" value="HOLI"/>
    <property type="match status" value="1"/>
</dbReference>
<dbReference type="GO" id="GO:0035259">
    <property type="term" value="F:nuclear glucocorticoid receptor binding"/>
    <property type="evidence" value="ECO:0007669"/>
    <property type="project" value="TreeGrafter"/>
</dbReference>
<feature type="region of interest" description="Disordered" evidence="10">
    <location>
        <begin position="458"/>
        <end position="478"/>
    </location>
</feature>
<dbReference type="InterPro" id="IPR035500">
    <property type="entry name" value="NHR-like_dom_sf"/>
</dbReference>
<dbReference type="AlphaFoldDB" id="A0A8S3YR03"/>
<gene>
    <name evidence="13" type="ORF">CUNI_LOCUS5235</name>
</gene>
<dbReference type="GO" id="GO:0071376">
    <property type="term" value="P:cellular response to corticotropin-releasing hormone stimulus"/>
    <property type="evidence" value="ECO:0007669"/>
    <property type="project" value="TreeGrafter"/>
</dbReference>
<proteinExistence type="predicted"/>
<dbReference type="PRINTS" id="PR01284">
    <property type="entry name" value="NUCLEARECPTR"/>
</dbReference>
<dbReference type="OrthoDB" id="5952118at2759"/>
<feature type="region of interest" description="Disordered" evidence="10">
    <location>
        <begin position="55"/>
        <end position="75"/>
    </location>
</feature>
<dbReference type="Gene3D" id="3.30.50.10">
    <property type="entry name" value="Erythroid Transcription Factor GATA-1, subunit A"/>
    <property type="match status" value="1"/>
</dbReference>